<dbReference type="PANTHER" id="PTHR42804">
    <property type="entry name" value="ALDEHYDE DEHYDROGENASE"/>
    <property type="match status" value="1"/>
</dbReference>
<name>Q987P9_RHILO</name>
<gene>
    <name evidence="4" type="ordered locus">mlr6969</name>
</gene>
<dbReference type="AlphaFoldDB" id="Q987P9"/>
<dbReference type="InterPro" id="IPR015590">
    <property type="entry name" value="Aldehyde_DH_dom"/>
</dbReference>
<dbReference type="PANTHER" id="PTHR42804:SF1">
    <property type="entry name" value="ALDEHYDE DEHYDROGENASE-RELATED"/>
    <property type="match status" value="1"/>
</dbReference>
<evidence type="ECO:0000259" key="3">
    <source>
        <dbReference type="Pfam" id="PF00171"/>
    </source>
</evidence>
<evidence type="ECO:0000313" key="5">
    <source>
        <dbReference type="Proteomes" id="UP000000552"/>
    </source>
</evidence>
<dbReference type="InterPro" id="IPR016162">
    <property type="entry name" value="Ald_DH_N"/>
</dbReference>
<evidence type="ECO:0000256" key="2">
    <source>
        <dbReference type="ARBA" id="ARBA00023002"/>
    </source>
</evidence>
<evidence type="ECO:0000256" key="1">
    <source>
        <dbReference type="ARBA" id="ARBA00009986"/>
    </source>
</evidence>
<dbReference type="HOGENOM" id="CLU_005391_0_2_5"/>
<comment type="similarity">
    <text evidence="1">Belongs to the aldehyde dehydrogenase family.</text>
</comment>
<dbReference type="GO" id="GO:0016620">
    <property type="term" value="F:oxidoreductase activity, acting on the aldehyde or oxo group of donors, NAD or NADP as acceptor"/>
    <property type="evidence" value="ECO:0007669"/>
    <property type="project" value="InterPro"/>
</dbReference>
<proteinExistence type="inferred from homology"/>
<accession>Q987P9</accession>
<dbReference type="FunFam" id="3.40.605.10:FF:000007">
    <property type="entry name" value="NAD/NADP-dependent betaine aldehyde dehydrogenase"/>
    <property type="match status" value="1"/>
</dbReference>
<protein>
    <submittedName>
        <fullName evidence="4">Aldehyde dehydrogenase</fullName>
    </submittedName>
</protein>
<dbReference type="InterPro" id="IPR016161">
    <property type="entry name" value="Ald_DH/histidinol_DH"/>
</dbReference>
<evidence type="ECO:0000313" key="4">
    <source>
        <dbReference type="EMBL" id="BAB53154.1"/>
    </source>
</evidence>
<dbReference type="EMBL" id="BA000012">
    <property type="protein sequence ID" value="BAB53154.1"/>
    <property type="molecule type" value="Genomic_DNA"/>
</dbReference>
<keyword evidence="2" id="KW-0560">Oxidoreductase</keyword>
<feature type="domain" description="Aldehyde dehydrogenase" evidence="3">
    <location>
        <begin position="34"/>
        <end position="489"/>
    </location>
</feature>
<dbReference type="CDD" id="cd07138">
    <property type="entry name" value="ALDH_CddD_SSP0762"/>
    <property type="match status" value="1"/>
</dbReference>
<dbReference type="Pfam" id="PF00171">
    <property type="entry name" value="Aldedh"/>
    <property type="match status" value="1"/>
</dbReference>
<organism evidence="4 5">
    <name type="scientific">Mesorhizobium japonicum (strain LMG 29417 / CECT 9101 / MAFF 303099)</name>
    <name type="common">Mesorhizobium loti (strain MAFF 303099)</name>
    <dbReference type="NCBI Taxonomy" id="266835"/>
    <lineage>
        <taxon>Bacteria</taxon>
        <taxon>Pseudomonadati</taxon>
        <taxon>Pseudomonadota</taxon>
        <taxon>Alphaproteobacteria</taxon>
        <taxon>Hyphomicrobiales</taxon>
        <taxon>Phyllobacteriaceae</taxon>
        <taxon>Mesorhizobium</taxon>
    </lineage>
</organism>
<dbReference type="Gene3D" id="3.40.309.10">
    <property type="entry name" value="Aldehyde Dehydrogenase, Chain A, domain 2"/>
    <property type="match status" value="1"/>
</dbReference>
<dbReference type="SUPFAM" id="SSF53720">
    <property type="entry name" value="ALDH-like"/>
    <property type="match status" value="1"/>
</dbReference>
<dbReference type="InterPro" id="IPR016163">
    <property type="entry name" value="Ald_DH_C"/>
</dbReference>
<dbReference type="eggNOG" id="COG1012">
    <property type="taxonomic scope" value="Bacteria"/>
</dbReference>
<sequence length="496" mass="52833">MPSAAEPMARTNNNLTGASMQSDNASKFYIDGQWVMPGGAGRMDVVNPATEQSFMQIAIGTTEDADLAVQAAFEAFPTFSQTSRTERVELLRNVLRCYNDRYDDIARAVSTELGAPLKFAREAQAWAGQIHLESTIAALEAFSFDELHGSSMITWEPIGVCALITPWNWPLNQIVCKVAPALAAGCTVVLKPSELAPLSAIIFAEVLEEAAIPKGVFNLINGTGPEVGQYLAGHPRVDMVSFTGSTRAGIMVAKTAAETVKRVAQELGGKSANIVLADADLENAVVKGVEACFSNSGQSCDAPTRLLIPADRHAEALDIARRVAAATRVGDPSSEDTDMGPVISQQQFDKIQRMIGLGIEEGATLVAGGPGKPEGLDVGFYVKPTIFGGVTPEMTIAREEIFGPVLSIIPYDTEADAIRIANDSIYGLAAYVQGGSLEGARAVARKLQAGSVYVNYAPWDTHAPFGGYKQSGNGREYSHWGIRDFMEVKGIVGWGA</sequence>
<dbReference type="Gene3D" id="3.40.605.10">
    <property type="entry name" value="Aldehyde Dehydrogenase, Chain A, domain 1"/>
    <property type="match status" value="1"/>
</dbReference>
<dbReference type="Proteomes" id="UP000000552">
    <property type="component" value="Chromosome"/>
</dbReference>
<dbReference type="KEGG" id="mlo:mlr6969"/>
<reference evidence="4 5" key="1">
    <citation type="journal article" date="2000" name="DNA Res.">
        <title>Complete genome structure of the nitrogen-fixing symbiotic bacterium Mesorhizobium loti.</title>
        <authorList>
            <person name="Kaneko T."/>
            <person name="Nakamura Y."/>
            <person name="Sato S."/>
            <person name="Asamizu E."/>
            <person name="Kato T."/>
            <person name="Sasamoto S."/>
            <person name="Watanabe A."/>
            <person name="Idesawa K."/>
            <person name="Ishikawa A."/>
            <person name="Kawashima K."/>
            <person name="Kimura T."/>
            <person name="Kishida Y."/>
            <person name="Kiyokawa C."/>
            <person name="Kohara M."/>
            <person name="Matsumoto M."/>
            <person name="Matsuno A."/>
            <person name="Mochizuki Y."/>
            <person name="Nakayama S."/>
            <person name="Nakazaki N."/>
            <person name="Shimpo S."/>
            <person name="Sugimoto M."/>
            <person name="Takeuchi C."/>
            <person name="Yamada M."/>
            <person name="Tabata S."/>
        </authorList>
    </citation>
    <scope>NUCLEOTIDE SEQUENCE [LARGE SCALE GENOMIC DNA]</scope>
    <source>
        <strain evidence="5">LMG 29417 / CECT 9101 / MAFF 303099</strain>
    </source>
</reference>